<feature type="transmembrane region" description="Helical" evidence="1">
    <location>
        <begin position="240"/>
        <end position="262"/>
    </location>
</feature>
<keyword evidence="1" id="KW-0472">Membrane</keyword>
<feature type="transmembrane region" description="Helical" evidence="1">
    <location>
        <begin position="212"/>
        <end position="233"/>
    </location>
</feature>
<gene>
    <name evidence="3" type="ORF">DNG_09817</name>
</gene>
<proteinExistence type="predicted"/>
<dbReference type="Proteomes" id="UP001187682">
    <property type="component" value="Unassembled WGS sequence"/>
</dbReference>
<dbReference type="Pfam" id="PF20237">
    <property type="entry name" value="DUF6594"/>
    <property type="match status" value="1"/>
</dbReference>
<evidence type="ECO:0000313" key="3">
    <source>
        <dbReference type="EMBL" id="SPO07123.1"/>
    </source>
</evidence>
<keyword evidence="1" id="KW-0812">Transmembrane</keyword>
<dbReference type="AlphaFoldDB" id="A0AAE8SZS5"/>
<dbReference type="PANTHER" id="PTHR34502">
    <property type="entry name" value="DUF6594 DOMAIN-CONTAINING PROTEIN-RELATED"/>
    <property type="match status" value="1"/>
</dbReference>
<sequence>MENRPESGPSDSSTIPPAAIPEYWRDEGYPGFSRWMASSDDFLVLRRFGQLNVRVLLLLQDRIVRKEEELLKIDDYARSCADEKADSSSLRHEPLPQREEILDELKTMLKEYNEYLLTSTQIKAWRSAQPHHIENVENWLYNHPFAIDAAEQEFVRTGRDVVAPTSKVKAPVRLLLERCRPLLTSRLFRTEARADQARSETTVYFSNARFEAFVTALVISAGLGLLLGPMWWLQFVRNPVYRLGVITGFVLLFTGLLASATVARPFEVLAATAAYSAVLMVFLQIGAGDK</sequence>
<name>A0AAE8SZS5_9PEZI</name>
<dbReference type="InterPro" id="IPR046529">
    <property type="entry name" value="DUF6594"/>
</dbReference>
<feature type="domain" description="DUF6594" evidence="2">
    <location>
        <begin position="29"/>
        <end position="280"/>
    </location>
</feature>
<keyword evidence="4" id="KW-1185">Reference proteome</keyword>
<dbReference type="EMBL" id="ONZQ02000018">
    <property type="protein sequence ID" value="SPO07123.1"/>
    <property type="molecule type" value="Genomic_DNA"/>
</dbReference>
<feature type="transmembrane region" description="Helical" evidence="1">
    <location>
        <begin position="268"/>
        <end position="287"/>
    </location>
</feature>
<accession>A0AAE8SZS5</accession>
<organism evidence="3 4">
    <name type="scientific">Cephalotrichum gorgonifer</name>
    <dbReference type="NCBI Taxonomy" id="2041049"/>
    <lineage>
        <taxon>Eukaryota</taxon>
        <taxon>Fungi</taxon>
        <taxon>Dikarya</taxon>
        <taxon>Ascomycota</taxon>
        <taxon>Pezizomycotina</taxon>
        <taxon>Sordariomycetes</taxon>
        <taxon>Hypocreomycetidae</taxon>
        <taxon>Microascales</taxon>
        <taxon>Microascaceae</taxon>
        <taxon>Cephalotrichum</taxon>
    </lineage>
</organism>
<evidence type="ECO:0000313" key="4">
    <source>
        <dbReference type="Proteomes" id="UP001187682"/>
    </source>
</evidence>
<evidence type="ECO:0000259" key="2">
    <source>
        <dbReference type="Pfam" id="PF20237"/>
    </source>
</evidence>
<dbReference type="PANTHER" id="PTHR34502:SF4">
    <property type="entry name" value="DUF6594 DOMAIN-CONTAINING PROTEIN"/>
    <property type="match status" value="1"/>
</dbReference>
<comment type="caution">
    <text evidence="3">The sequence shown here is derived from an EMBL/GenBank/DDBJ whole genome shotgun (WGS) entry which is preliminary data.</text>
</comment>
<keyword evidence="1" id="KW-1133">Transmembrane helix</keyword>
<protein>
    <recommendedName>
        <fullName evidence="2">DUF6594 domain-containing protein</fullName>
    </recommendedName>
</protein>
<reference evidence="3" key="1">
    <citation type="submission" date="2018-03" db="EMBL/GenBank/DDBJ databases">
        <authorList>
            <person name="Guldener U."/>
        </authorList>
    </citation>
    <scope>NUCLEOTIDE SEQUENCE</scope>
</reference>
<evidence type="ECO:0000256" key="1">
    <source>
        <dbReference type="SAM" id="Phobius"/>
    </source>
</evidence>